<dbReference type="AlphaFoldDB" id="A0A1B0AG30"/>
<sequence>MYETVGQQQNFVRSTHAESPKQISVTDTYSENLVCNGIEVLEKYDAGRFSEKYFWVVPGFVVRGFGFITFSDPASVDKVLAQGTHELDGKKFICNIRQRKECCESFLVC</sequence>
<proteinExistence type="predicted"/>
<dbReference type="InterPro" id="IPR012677">
    <property type="entry name" value="Nucleotide-bd_a/b_plait_sf"/>
</dbReference>
<organism evidence="1 2">
    <name type="scientific">Glossina pallidipes</name>
    <name type="common">Tsetse fly</name>
    <dbReference type="NCBI Taxonomy" id="7398"/>
    <lineage>
        <taxon>Eukaryota</taxon>
        <taxon>Metazoa</taxon>
        <taxon>Ecdysozoa</taxon>
        <taxon>Arthropoda</taxon>
        <taxon>Hexapoda</taxon>
        <taxon>Insecta</taxon>
        <taxon>Pterygota</taxon>
        <taxon>Neoptera</taxon>
        <taxon>Endopterygota</taxon>
        <taxon>Diptera</taxon>
        <taxon>Brachycera</taxon>
        <taxon>Muscomorpha</taxon>
        <taxon>Hippoboscoidea</taxon>
        <taxon>Glossinidae</taxon>
        <taxon>Glossina</taxon>
    </lineage>
</organism>
<dbReference type="Proteomes" id="UP000092445">
    <property type="component" value="Unassembled WGS sequence"/>
</dbReference>
<accession>A0A1B0AG30</accession>
<dbReference type="VEuPathDB" id="VectorBase:GPAI044597"/>
<protein>
    <recommendedName>
        <fullName evidence="3">RRM domain-containing protein</fullName>
    </recommendedName>
</protein>
<dbReference type="InterPro" id="IPR035979">
    <property type="entry name" value="RBD_domain_sf"/>
</dbReference>
<dbReference type="Gene3D" id="3.30.70.330">
    <property type="match status" value="1"/>
</dbReference>
<evidence type="ECO:0008006" key="3">
    <source>
        <dbReference type="Google" id="ProtNLM"/>
    </source>
</evidence>
<evidence type="ECO:0000313" key="2">
    <source>
        <dbReference type="Proteomes" id="UP000092445"/>
    </source>
</evidence>
<dbReference type="STRING" id="7398.A0A1B0AG30"/>
<keyword evidence="2" id="KW-1185">Reference proteome</keyword>
<evidence type="ECO:0000313" key="1">
    <source>
        <dbReference type="EnsemblMetazoa" id="GPAI044597-PA"/>
    </source>
</evidence>
<name>A0A1B0AG30_GLOPL</name>
<dbReference type="EnsemblMetazoa" id="GPAI044597-RA">
    <property type="protein sequence ID" value="GPAI044597-PA"/>
    <property type="gene ID" value="GPAI044597"/>
</dbReference>
<reference evidence="1" key="2">
    <citation type="submission" date="2020-05" db="UniProtKB">
        <authorList>
            <consortium name="EnsemblMetazoa"/>
        </authorList>
    </citation>
    <scope>IDENTIFICATION</scope>
    <source>
        <strain evidence="1">IAEA</strain>
    </source>
</reference>
<dbReference type="SUPFAM" id="SSF54928">
    <property type="entry name" value="RNA-binding domain, RBD"/>
    <property type="match status" value="1"/>
</dbReference>
<dbReference type="GO" id="GO:0003676">
    <property type="term" value="F:nucleic acid binding"/>
    <property type="evidence" value="ECO:0007669"/>
    <property type="project" value="InterPro"/>
</dbReference>
<reference evidence="2" key="1">
    <citation type="submission" date="2014-03" db="EMBL/GenBank/DDBJ databases">
        <authorList>
            <person name="Aksoy S."/>
            <person name="Warren W."/>
            <person name="Wilson R.K."/>
        </authorList>
    </citation>
    <scope>NUCLEOTIDE SEQUENCE [LARGE SCALE GENOMIC DNA]</scope>
    <source>
        <strain evidence="2">IAEA</strain>
    </source>
</reference>